<dbReference type="PANTHER" id="PTHR10540">
    <property type="entry name" value="EUKARYOTIC TRANSLATION INITIATION FACTOR 3 SUBUNIT F-RELATED"/>
    <property type="match status" value="1"/>
</dbReference>
<dbReference type="Proteomes" id="UP000078348">
    <property type="component" value="Unassembled WGS sequence"/>
</dbReference>
<proteinExistence type="predicted"/>
<dbReference type="InterPro" id="IPR024969">
    <property type="entry name" value="EIF3F/CSN6-like_C"/>
</dbReference>
<dbReference type="GO" id="GO:0031369">
    <property type="term" value="F:translation initiation factor binding"/>
    <property type="evidence" value="ECO:0007669"/>
    <property type="project" value="TreeGrafter"/>
</dbReference>
<dbReference type="Pfam" id="PF13012">
    <property type="entry name" value="MitMem_reg"/>
    <property type="match status" value="1"/>
</dbReference>
<feature type="domain" description="EIF3F/CSN6-like C-terminal" evidence="3">
    <location>
        <begin position="141"/>
        <end position="237"/>
    </location>
</feature>
<keyword evidence="1" id="KW-0175">Coiled coil</keyword>
<dbReference type="GO" id="GO:0071541">
    <property type="term" value="C:eukaryotic translation initiation factor 3 complex, eIF3m"/>
    <property type="evidence" value="ECO:0007669"/>
    <property type="project" value="TreeGrafter"/>
</dbReference>
<keyword evidence="4" id="KW-0648">Protein biosynthesis</keyword>
<evidence type="ECO:0000259" key="2">
    <source>
        <dbReference type="Pfam" id="PF01398"/>
    </source>
</evidence>
<dbReference type="Pfam" id="PF01398">
    <property type="entry name" value="JAB"/>
    <property type="match status" value="1"/>
</dbReference>
<keyword evidence="4" id="KW-0396">Initiation factor</keyword>
<evidence type="ECO:0000313" key="4">
    <source>
        <dbReference type="EMBL" id="OAO12620.1"/>
    </source>
</evidence>
<sequence length="250" mass="27912">MGSIINGTLEITNCYSVNYDLEGNEITDEQKQFNEGLAKLYSTANKSEQIIGWFSTTLAPVKAEKKWYQLNAYYRSLCQVFKPIFLTVNVSFEGESIDIDAYSVTSVVLNTEVLAIKFTKLPLSASASAVENQIVTGLGSIQNSEIPNSNAESYNDLQSLKAEMESLMNTLEETEKYIQQVMNKEITPTPEKTRKVFNAIASVPMVPKEEFVAMFNKKLQDFSLVSYLSSLAYALVENVEVVNTTAIQRS</sequence>
<dbReference type="GO" id="GO:0003743">
    <property type="term" value="F:translation initiation factor activity"/>
    <property type="evidence" value="ECO:0007669"/>
    <property type="project" value="UniProtKB-KW"/>
</dbReference>
<protein>
    <submittedName>
        <fullName evidence="4">Eukaryotic translation initiation factor 3 subunit F</fullName>
    </submittedName>
</protein>
<dbReference type="OrthoDB" id="25498at2759"/>
<dbReference type="AlphaFoldDB" id="A0A196S6C8"/>
<organism evidence="4 5">
    <name type="scientific">Blastocystis sp. subtype 1 (strain ATCC 50177 / NandII)</name>
    <dbReference type="NCBI Taxonomy" id="478820"/>
    <lineage>
        <taxon>Eukaryota</taxon>
        <taxon>Sar</taxon>
        <taxon>Stramenopiles</taxon>
        <taxon>Bigyra</taxon>
        <taxon>Opalozoa</taxon>
        <taxon>Opalinata</taxon>
        <taxon>Blastocystidae</taxon>
        <taxon>Blastocystis</taxon>
    </lineage>
</organism>
<evidence type="ECO:0000256" key="1">
    <source>
        <dbReference type="SAM" id="Coils"/>
    </source>
</evidence>
<evidence type="ECO:0000259" key="3">
    <source>
        <dbReference type="Pfam" id="PF13012"/>
    </source>
</evidence>
<accession>A0A196S6C8</accession>
<feature type="coiled-coil region" evidence="1">
    <location>
        <begin position="150"/>
        <end position="184"/>
    </location>
</feature>
<evidence type="ECO:0000313" key="5">
    <source>
        <dbReference type="Proteomes" id="UP000078348"/>
    </source>
</evidence>
<dbReference type="Gene3D" id="3.40.140.10">
    <property type="entry name" value="Cytidine Deaminase, domain 2"/>
    <property type="match status" value="1"/>
</dbReference>
<name>A0A196S6C8_BLAHN</name>
<dbReference type="GO" id="GO:0008237">
    <property type="term" value="F:metallopeptidase activity"/>
    <property type="evidence" value="ECO:0007669"/>
    <property type="project" value="InterPro"/>
</dbReference>
<dbReference type="EMBL" id="LXWW01000531">
    <property type="protein sequence ID" value="OAO12620.1"/>
    <property type="molecule type" value="Genomic_DNA"/>
</dbReference>
<keyword evidence="5" id="KW-1185">Reference proteome</keyword>
<comment type="caution">
    <text evidence="4">The sequence shown here is derived from an EMBL/GenBank/DDBJ whole genome shotgun (WGS) entry which is preliminary data.</text>
</comment>
<dbReference type="InterPro" id="IPR000555">
    <property type="entry name" value="JAMM/MPN+_dom"/>
</dbReference>
<dbReference type="PANTHER" id="PTHR10540:SF6">
    <property type="entry name" value="EUKARYOTIC TRANSLATION INITIATION FACTOR 3 SUBUNIT F"/>
    <property type="match status" value="1"/>
</dbReference>
<feature type="domain" description="JAB1/MPN/MOV34 metalloenzyme" evidence="2">
    <location>
        <begin position="1"/>
        <end position="74"/>
    </location>
</feature>
<gene>
    <name evidence="4" type="ORF">AV274_5717</name>
</gene>
<reference evidence="4 5" key="1">
    <citation type="submission" date="2016-05" db="EMBL/GenBank/DDBJ databases">
        <title>Nuclear genome of Blastocystis sp. subtype 1 NandII.</title>
        <authorList>
            <person name="Gentekaki E."/>
            <person name="Curtis B."/>
            <person name="Stairs C."/>
            <person name="Eme L."/>
            <person name="Herman E."/>
            <person name="Klimes V."/>
            <person name="Arias M.C."/>
            <person name="Elias M."/>
            <person name="Hilliou F."/>
            <person name="Klute M."/>
            <person name="Malik S.-B."/>
            <person name="Pightling A."/>
            <person name="Rachubinski R."/>
            <person name="Salas D."/>
            <person name="Schlacht A."/>
            <person name="Suga H."/>
            <person name="Archibald J."/>
            <person name="Ball S.G."/>
            <person name="Clark G."/>
            <person name="Dacks J."/>
            <person name="Van Der Giezen M."/>
            <person name="Tsaousis A."/>
            <person name="Roger A."/>
        </authorList>
    </citation>
    <scope>NUCLEOTIDE SEQUENCE [LARGE SCALE GENOMIC DNA]</scope>
    <source>
        <strain evidence="5">ATCC 50177 / NandII</strain>
    </source>
</reference>
<dbReference type="STRING" id="478820.A0A196S6C8"/>